<dbReference type="EMBL" id="UAUF01000014">
    <property type="protein sequence ID" value="SPZ13198.1"/>
    <property type="molecule type" value="Genomic_DNA"/>
</dbReference>
<feature type="domain" description="Methyltransferase type 12" evidence="1">
    <location>
        <begin position="54"/>
        <end position="150"/>
    </location>
</feature>
<dbReference type="Pfam" id="PF08242">
    <property type="entry name" value="Methyltransf_12"/>
    <property type="match status" value="1"/>
</dbReference>
<evidence type="ECO:0000313" key="4">
    <source>
        <dbReference type="Proteomes" id="UP000250443"/>
    </source>
</evidence>
<evidence type="ECO:0000313" key="2">
    <source>
        <dbReference type="EMBL" id="MBF8642156.1"/>
    </source>
</evidence>
<dbReference type="CDD" id="cd02440">
    <property type="entry name" value="AdoMet_MTases"/>
    <property type="match status" value="1"/>
</dbReference>
<dbReference type="PIRSF" id="PIRSF011491">
    <property type="entry name" value="Mtase_YbcY_prd"/>
    <property type="match status" value="1"/>
</dbReference>
<dbReference type="SUPFAM" id="SSF53335">
    <property type="entry name" value="S-adenosyl-L-methionine-dependent methyltransferases"/>
    <property type="match status" value="1"/>
</dbReference>
<dbReference type="EMBL" id="JADMCD010000008">
    <property type="protein sequence ID" value="MBF8642156.1"/>
    <property type="molecule type" value="Genomic_DNA"/>
</dbReference>
<dbReference type="Proteomes" id="UP000626180">
    <property type="component" value="Unassembled WGS sequence"/>
</dbReference>
<gene>
    <name evidence="2" type="ORF">IRZ65_15830</name>
    <name evidence="3" type="ORF">NCTC11842_04919</name>
</gene>
<evidence type="ECO:0000259" key="1">
    <source>
        <dbReference type="Pfam" id="PF08242"/>
    </source>
</evidence>
<keyword evidence="3" id="KW-0808">Transferase</keyword>
<dbReference type="Gene3D" id="3.40.50.150">
    <property type="entry name" value="Vaccinia Virus protein VP39"/>
    <property type="match status" value="1"/>
</dbReference>
<reference evidence="3 4" key="1">
    <citation type="submission" date="2018-06" db="EMBL/GenBank/DDBJ databases">
        <authorList>
            <consortium name="Pathogen Informatics"/>
            <person name="Doyle S."/>
        </authorList>
    </citation>
    <scope>NUCLEOTIDE SEQUENCE [LARGE SCALE GENOMIC DNA]</scope>
    <source>
        <strain evidence="3 4">NCTC11842</strain>
    </source>
</reference>
<dbReference type="RefSeq" id="WP_010796654.1">
    <property type="nucleotide sequence ID" value="NZ_FQYS01000007.1"/>
</dbReference>
<evidence type="ECO:0000313" key="3">
    <source>
        <dbReference type="EMBL" id="SPZ13198.1"/>
    </source>
</evidence>
<dbReference type="InterPro" id="IPR013217">
    <property type="entry name" value="Methyltransf_12"/>
</dbReference>
<proteinExistence type="predicted"/>
<name>A0A2X2CYR3_PSELU</name>
<protein>
    <submittedName>
        <fullName evidence="2">Class I SAM-dependent methyltransferase</fullName>
    </submittedName>
    <submittedName>
        <fullName evidence="3">Methyltransferase domain</fullName>
    </submittedName>
</protein>
<sequence>MSIDTESGAAVYSPLTLALYDVWVLGISNRFAWQCSTRNVLLPFFNRHVGTQHLDVGVGTGFYLAKADLPDTADITLMDLNTSSLAAAKRRVSRVSTRTVRHDVMQPWPVPAQFDSISLFYLLHCLPGTLTDKAHVFANLKPHLKSEGVLFGATILGDRAGHNGFGRTLMNVYNRKGIFSNRHDDVPGLKSALSAHFEQVDITVEGKVALFTARRPVS</sequence>
<dbReference type="Proteomes" id="UP000250443">
    <property type="component" value="Unassembled WGS sequence"/>
</dbReference>
<dbReference type="GO" id="GO:0032259">
    <property type="term" value="P:methylation"/>
    <property type="evidence" value="ECO:0007669"/>
    <property type="project" value="UniProtKB-KW"/>
</dbReference>
<evidence type="ECO:0000313" key="5">
    <source>
        <dbReference type="Proteomes" id="UP000626180"/>
    </source>
</evidence>
<dbReference type="InterPro" id="IPR029063">
    <property type="entry name" value="SAM-dependent_MTases_sf"/>
</dbReference>
<organism evidence="3 4">
    <name type="scientific">Pseudomonas luteola</name>
    <dbReference type="NCBI Taxonomy" id="47886"/>
    <lineage>
        <taxon>Bacteria</taxon>
        <taxon>Pseudomonadati</taxon>
        <taxon>Pseudomonadota</taxon>
        <taxon>Gammaproteobacteria</taxon>
        <taxon>Pseudomonadales</taxon>
        <taxon>Pseudomonadaceae</taxon>
        <taxon>Pseudomonas</taxon>
    </lineage>
</organism>
<accession>A0A2X2CYR3</accession>
<dbReference type="GO" id="GO:0008168">
    <property type="term" value="F:methyltransferase activity"/>
    <property type="evidence" value="ECO:0007669"/>
    <property type="project" value="UniProtKB-KW"/>
</dbReference>
<dbReference type="AlphaFoldDB" id="A0A2X2CYR3"/>
<reference evidence="2 5" key="2">
    <citation type="submission" date="2020-10" db="EMBL/GenBank/DDBJ databases">
        <title>Genome sequences of Pseudomonas isolates.</title>
        <authorList>
            <person name="Wessels L."/>
            <person name="Reich F."/>
            <person name="Hammerl J."/>
        </authorList>
    </citation>
    <scope>NUCLEOTIDE SEQUENCE [LARGE SCALE GENOMIC DNA]</scope>
    <source>
        <strain evidence="2 5">20-MO00624-0</strain>
    </source>
</reference>
<keyword evidence="3" id="KW-0489">Methyltransferase</keyword>
<keyword evidence="5" id="KW-1185">Reference proteome</keyword>
<dbReference type="InterPro" id="IPR016584">
    <property type="entry name" value="MeTrfase_VrtF"/>
</dbReference>